<sequence length="33" mass="3666">MTLEKVTHILKPQLVLQKMRGTKGTKSQQGSAQ</sequence>
<dbReference type="EMBL" id="AEVS01000045">
    <property type="protein sequence ID" value="EGA66440.1"/>
    <property type="molecule type" value="Genomic_DNA"/>
</dbReference>
<evidence type="ECO:0000313" key="1">
    <source>
        <dbReference type="EMBL" id="EGA66440.1"/>
    </source>
</evidence>
<dbReference type="AlphaFoldDB" id="E8LSJ3"/>
<name>E8LSJ3_9VIBR</name>
<protein>
    <submittedName>
        <fullName evidence="1">Uncharacterized protein</fullName>
    </submittedName>
</protein>
<dbReference type="Proteomes" id="UP000004371">
    <property type="component" value="Unassembled WGS sequence"/>
</dbReference>
<proteinExistence type="predicted"/>
<reference evidence="1 2" key="1">
    <citation type="journal article" date="2012" name="Int. J. Syst. Evol. Microbiol.">
        <title>Vibrio caribbeanicus sp. nov., isolated from the marine sponge Scleritoderma cyanea.</title>
        <authorList>
            <person name="Hoffmann M."/>
            <person name="Monday S.R."/>
            <person name="Allard M.W."/>
            <person name="Strain E.A."/>
            <person name="Whittaker P."/>
            <person name="Naum M."/>
            <person name="McCarthy P.J."/>
            <person name="Lopez J.V."/>
            <person name="Fischer M."/>
            <person name="Brown E.W."/>
        </authorList>
    </citation>
    <scope>NUCLEOTIDE SEQUENCE [LARGE SCALE GENOMIC DNA]</scope>
    <source>
        <strain evidence="1 2">LMG 20546</strain>
    </source>
</reference>
<comment type="caution">
    <text evidence="1">The sequence shown here is derived from an EMBL/GenBank/DDBJ whole genome shotgun (WGS) entry which is preliminary data.</text>
</comment>
<gene>
    <name evidence="1" type="ORF">VIBR0546_15911</name>
</gene>
<evidence type="ECO:0000313" key="2">
    <source>
        <dbReference type="Proteomes" id="UP000004371"/>
    </source>
</evidence>
<organism evidence="1 2">
    <name type="scientific">Vibrio brasiliensis LMG 20546</name>
    <dbReference type="NCBI Taxonomy" id="945543"/>
    <lineage>
        <taxon>Bacteria</taxon>
        <taxon>Pseudomonadati</taxon>
        <taxon>Pseudomonadota</taxon>
        <taxon>Gammaproteobacteria</taxon>
        <taxon>Vibrionales</taxon>
        <taxon>Vibrionaceae</taxon>
        <taxon>Vibrio</taxon>
        <taxon>Vibrio oreintalis group</taxon>
    </lineage>
</organism>
<accession>E8LSJ3</accession>
<keyword evidence="2" id="KW-1185">Reference proteome</keyword>